<proteinExistence type="predicted"/>
<evidence type="ECO:0000313" key="3">
    <source>
        <dbReference type="Proteomes" id="UP000887013"/>
    </source>
</evidence>
<feature type="region of interest" description="Disordered" evidence="1">
    <location>
        <begin position="1"/>
        <end position="25"/>
    </location>
</feature>
<reference evidence="2" key="1">
    <citation type="submission" date="2020-08" db="EMBL/GenBank/DDBJ databases">
        <title>Multicomponent nature underlies the extraordinary mechanical properties of spider dragline silk.</title>
        <authorList>
            <person name="Kono N."/>
            <person name="Nakamura H."/>
            <person name="Mori M."/>
            <person name="Yoshida Y."/>
            <person name="Ohtoshi R."/>
            <person name="Malay A.D."/>
            <person name="Moran D.A.P."/>
            <person name="Tomita M."/>
            <person name="Numata K."/>
            <person name="Arakawa K."/>
        </authorList>
    </citation>
    <scope>NUCLEOTIDE SEQUENCE</scope>
</reference>
<sequence>MSSSDEDIPKCEHPIAKHEPHPCEPLDLSIRATRDASSRSGEPSISSLQQSEAVHCYYALHYSVDVKETNTKFVMNVPEKCFIDKDYESVFSKYLIHVCHFAKVRYMRFQSAYKRGRVNQWSMSCTLWFGFAFVEVDD</sequence>
<keyword evidence="3" id="KW-1185">Reference proteome</keyword>
<dbReference type="AlphaFoldDB" id="A0A8X6MPK5"/>
<gene>
    <name evidence="2" type="ORF">NPIL_50271</name>
</gene>
<dbReference type="EMBL" id="BMAW01049563">
    <property type="protein sequence ID" value="GFS71154.1"/>
    <property type="molecule type" value="Genomic_DNA"/>
</dbReference>
<evidence type="ECO:0000256" key="1">
    <source>
        <dbReference type="SAM" id="MobiDB-lite"/>
    </source>
</evidence>
<name>A0A8X6MPK5_NEPPI</name>
<comment type="caution">
    <text evidence="2">The sequence shown here is derived from an EMBL/GenBank/DDBJ whole genome shotgun (WGS) entry which is preliminary data.</text>
</comment>
<organism evidence="2 3">
    <name type="scientific">Nephila pilipes</name>
    <name type="common">Giant wood spider</name>
    <name type="synonym">Nephila maculata</name>
    <dbReference type="NCBI Taxonomy" id="299642"/>
    <lineage>
        <taxon>Eukaryota</taxon>
        <taxon>Metazoa</taxon>
        <taxon>Ecdysozoa</taxon>
        <taxon>Arthropoda</taxon>
        <taxon>Chelicerata</taxon>
        <taxon>Arachnida</taxon>
        <taxon>Araneae</taxon>
        <taxon>Araneomorphae</taxon>
        <taxon>Entelegynae</taxon>
        <taxon>Araneoidea</taxon>
        <taxon>Nephilidae</taxon>
        <taxon>Nephila</taxon>
    </lineage>
</organism>
<protein>
    <submittedName>
        <fullName evidence="2">Uncharacterized protein</fullName>
    </submittedName>
</protein>
<dbReference type="Proteomes" id="UP000887013">
    <property type="component" value="Unassembled WGS sequence"/>
</dbReference>
<accession>A0A8X6MPK5</accession>
<evidence type="ECO:0000313" key="2">
    <source>
        <dbReference type="EMBL" id="GFS71154.1"/>
    </source>
</evidence>
<feature type="compositionally biased region" description="Basic and acidic residues" evidence="1">
    <location>
        <begin position="7"/>
        <end position="24"/>
    </location>
</feature>